<protein>
    <submittedName>
        <fullName evidence="3">Extracellular solute-binding protein</fullName>
    </submittedName>
</protein>
<evidence type="ECO:0000256" key="2">
    <source>
        <dbReference type="SAM" id="SignalP"/>
    </source>
</evidence>
<sequence>MNSRAMLRTVALSATAALILGGTLVGCSSSDSGSDAKGGSVDAAKAISAADFGGIDGLVKAAKKEGQLNVIALPEDWANYGKIIKGFEDKYGITVNSASPDASSAEEIQAADNLKGQDTAPDVFDLGAAVALANTAKFAPYQVEKWDEIPDANKEKTGLWVNNYSGIMSIGYDSAKVPEPKKLDDLLDAKYKGAVALNGDPTQAGAAFAAVGLIAAQNGGGVKDFGPGVDFVAKLKQAGNFLTVDPTPATIASGETPVVFDWSFNNVAAAKGKPSWKTTVLPGAAYVSFYNEAISKDAPNPAAARLWQEWIFSDEAQALYLEANAVPVRVEALKKAGSADEKLIEQATFGTQSSDWISPDATQVEAANKVLADRWAAAVK</sequence>
<keyword evidence="4" id="KW-1185">Reference proteome</keyword>
<dbReference type="RefSeq" id="WP_344033199.1">
    <property type="nucleotide sequence ID" value="NZ_BAAAOB010000004.1"/>
</dbReference>
<keyword evidence="1 2" id="KW-0732">Signal</keyword>
<dbReference type="Proteomes" id="UP001500851">
    <property type="component" value="Unassembled WGS sequence"/>
</dbReference>
<feature type="signal peptide" evidence="2">
    <location>
        <begin position="1"/>
        <end position="16"/>
    </location>
</feature>
<evidence type="ECO:0000256" key="1">
    <source>
        <dbReference type="ARBA" id="ARBA00022729"/>
    </source>
</evidence>
<dbReference type="Pfam" id="PF13343">
    <property type="entry name" value="SBP_bac_6"/>
    <property type="match status" value="1"/>
</dbReference>
<evidence type="ECO:0000313" key="4">
    <source>
        <dbReference type="Proteomes" id="UP001500851"/>
    </source>
</evidence>
<comment type="caution">
    <text evidence="3">The sequence shown here is derived from an EMBL/GenBank/DDBJ whole genome shotgun (WGS) entry which is preliminary data.</text>
</comment>
<feature type="chain" id="PRO_5045548667" evidence="2">
    <location>
        <begin position="17"/>
        <end position="380"/>
    </location>
</feature>
<evidence type="ECO:0000313" key="3">
    <source>
        <dbReference type="EMBL" id="GAA1797456.1"/>
    </source>
</evidence>
<dbReference type="PANTHER" id="PTHR30006">
    <property type="entry name" value="THIAMINE-BINDING PERIPLASMIC PROTEIN-RELATED"/>
    <property type="match status" value="1"/>
</dbReference>
<dbReference type="PANTHER" id="PTHR30006:SF2">
    <property type="entry name" value="ABC TRANSPORTER SUBSTRATE-BINDING PROTEIN"/>
    <property type="match status" value="1"/>
</dbReference>
<reference evidence="4" key="1">
    <citation type="journal article" date="2019" name="Int. J. Syst. Evol. Microbiol.">
        <title>The Global Catalogue of Microorganisms (GCM) 10K type strain sequencing project: providing services to taxonomists for standard genome sequencing and annotation.</title>
        <authorList>
            <consortium name="The Broad Institute Genomics Platform"/>
            <consortium name="The Broad Institute Genome Sequencing Center for Infectious Disease"/>
            <person name="Wu L."/>
            <person name="Ma J."/>
        </authorList>
    </citation>
    <scope>NUCLEOTIDE SEQUENCE [LARGE SCALE GENOMIC DNA]</scope>
    <source>
        <strain evidence="4">JCM 14736</strain>
    </source>
</reference>
<name>A0ABP4Y0Q0_9MICO</name>
<gene>
    <name evidence="3" type="ORF">GCM10009768_28000</name>
</gene>
<dbReference type="Gene3D" id="3.40.190.10">
    <property type="entry name" value="Periplasmic binding protein-like II"/>
    <property type="match status" value="2"/>
</dbReference>
<dbReference type="PROSITE" id="PS51257">
    <property type="entry name" value="PROKAR_LIPOPROTEIN"/>
    <property type="match status" value="1"/>
</dbReference>
<dbReference type="SUPFAM" id="SSF53850">
    <property type="entry name" value="Periplasmic binding protein-like II"/>
    <property type="match status" value="1"/>
</dbReference>
<accession>A0ABP4Y0Q0</accession>
<organism evidence="3 4">
    <name type="scientific">Leucobacter iarius</name>
    <dbReference type="NCBI Taxonomy" id="333963"/>
    <lineage>
        <taxon>Bacteria</taxon>
        <taxon>Bacillati</taxon>
        <taxon>Actinomycetota</taxon>
        <taxon>Actinomycetes</taxon>
        <taxon>Micrococcales</taxon>
        <taxon>Microbacteriaceae</taxon>
        <taxon>Leucobacter</taxon>
    </lineage>
</organism>
<proteinExistence type="predicted"/>
<dbReference type="EMBL" id="BAAAOB010000004">
    <property type="protein sequence ID" value="GAA1797456.1"/>
    <property type="molecule type" value="Genomic_DNA"/>
</dbReference>